<keyword evidence="3" id="KW-0408">Iron</keyword>
<dbReference type="STRING" id="1458307.OSB_13110"/>
<evidence type="ECO:0000256" key="3">
    <source>
        <dbReference type="ARBA" id="ARBA00023004"/>
    </source>
</evidence>
<dbReference type="RefSeq" id="WP_049834212.1">
    <property type="nucleotide sequence ID" value="NZ_CP012160.1"/>
</dbReference>
<name>A0A0K0Y4I1_9RHOB</name>
<dbReference type="Pfam" id="PF13187">
    <property type="entry name" value="Fer4_9"/>
    <property type="match status" value="1"/>
</dbReference>
<dbReference type="EC" id="1.97.1.12" evidence="5"/>
<dbReference type="GO" id="GO:0016491">
    <property type="term" value="F:oxidoreductase activity"/>
    <property type="evidence" value="ECO:0007669"/>
    <property type="project" value="UniProtKB-KW"/>
</dbReference>
<evidence type="ECO:0000313" key="5">
    <source>
        <dbReference type="EMBL" id="AKS45864.1"/>
    </source>
</evidence>
<organism evidence="5 6">
    <name type="scientific">Octadecabacter temperatus</name>
    <dbReference type="NCBI Taxonomy" id="1458307"/>
    <lineage>
        <taxon>Bacteria</taxon>
        <taxon>Pseudomonadati</taxon>
        <taxon>Pseudomonadota</taxon>
        <taxon>Alphaproteobacteria</taxon>
        <taxon>Rhodobacterales</taxon>
        <taxon>Roseobacteraceae</taxon>
        <taxon>Octadecabacter</taxon>
    </lineage>
</organism>
<dbReference type="PROSITE" id="PS00198">
    <property type="entry name" value="4FE4S_FER_1"/>
    <property type="match status" value="2"/>
</dbReference>
<accession>A0A0K0Y4I1</accession>
<gene>
    <name evidence="5" type="primary">psaC</name>
    <name evidence="5" type="ORF">OSB_13110</name>
</gene>
<keyword evidence="2" id="KW-0479">Metal-binding</keyword>
<dbReference type="PANTHER" id="PTHR43687">
    <property type="entry name" value="ADENYLYLSULFATE REDUCTASE, BETA SUBUNIT"/>
    <property type="match status" value="1"/>
</dbReference>
<dbReference type="PROSITE" id="PS51379">
    <property type="entry name" value="4FE4S_FER_2"/>
    <property type="match status" value="2"/>
</dbReference>
<evidence type="ECO:0000256" key="4">
    <source>
        <dbReference type="ARBA" id="ARBA00023014"/>
    </source>
</evidence>
<sequence>MSKKLPPKPDTQKPAASVVNIDYDLCINCAICIRSCPVDVLRINRETRWLEATYWEDCMLCKLCELDCPEPGAITISADKPLGFAMSFG</sequence>
<keyword evidence="4" id="KW-0411">Iron-sulfur</keyword>
<dbReference type="EMBL" id="CP012160">
    <property type="protein sequence ID" value="AKS45864.1"/>
    <property type="molecule type" value="Genomic_DNA"/>
</dbReference>
<keyword evidence="1" id="KW-0004">4Fe-4S</keyword>
<dbReference type="GO" id="GO:0051539">
    <property type="term" value="F:4 iron, 4 sulfur cluster binding"/>
    <property type="evidence" value="ECO:0007669"/>
    <property type="project" value="UniProtKB-KW"/>
</dbReference>
<evidence type="ECO:0000256" key="2">
    <source>
        <dbReference type="ARBA" id="ARBA00022723"/>
    </source>
</evidence>
<dbReference type="Proteomes" id="UP000067444">
    <property type="component" value="Chromosome"/>
</dbReference>
<evidence type="ECO:0000256" key="1">
    <source>
        <dbReference type="ARBA" id="ARBA00022485"/>
    </source>
</evidence>
<dbReference type="AlphaFoldDB" id="A0A0K0Y4I1"/>
<dbReference type="InterPro" id="IPR017900">
    <property type="entry name" value="4Fe4S_Fe_S_CS"/>
</dbReference>
<protein>
    <submittedName>
        <fullName evidence="5">Photosystem I iron-sulfur center</fullName>
        <ecNumber evidence="5">1.97.1.12</ecNumber>
    </submittedName>
</protein>
<reference evidence="5 6" key="1">
    <citation type="journal article" date="2015" name="Genome Announc.">
        <title>Closed Genome Sequence of Octadecabacter temperatus SB1, the First Mesophilic Species of the Genus Octadecabacter.</title>
        <authorList>
            <person name="Voget S."/>
            <person name="Billerbeck S."/>
            <person name="Simon M."/>
            <person name="Daniel R."/>
        </authorList>
    </citation>
    <scope>NUCLEOTIDE SEQUENCE [LARGE SCALE GENOMIC DNA]</scope>
    <source>
        <strain evidence="5 6">SB1</strain>
    </source>
</reference>
<keyword evidence="6" id="KW-1185">Reference proteome</keyword>
<dbReference type="Gene3D" id="3.30.70.20">
    <property type="match status" value="1"/>
</dbReference>
<dbReference type="OrthoDB" id="9800445at2"/>
<dbReference type="InterPro" id="IPR017896">
    <property type="entry name" value="4Fe4S_Fe-S-bd"/>
</dbReference>
<dbReference type="KEGG" id="otm:OSB_13110"/>
<keyword evidence="5" id="KW-0560">Oxidoreductase</keyword>
<dbReference type="GO" id="GO:0046872">
    <property type="term" value="F:metal ion binding"/>
    <property type="evidence" value="ECO:0007669"/>
    <property type="project" value="UniProtKB-KW"/>
</dbReference>
<dbReference type="PANTHER" id="PTHR43687:SF4">
    <property type="entry name" value="BLR5484 PROTEIN"/>
    <property type="match status" value="1"/>
</dbReference>
<evidence type="ECO:0000313" key="6">
    <source>
        <dbReference type="Proteomes" id="UP000067444"/>
    </source>
</evidence>
<dbReference type="InterPro" id="IPR050572">
    <property type="entry name" value="Fe-S_Ferredoxin"/>
</dbReference>
<proteinExistence type="predicted"/>
<dbReference type="SUPFAM" id="SSF54862">
    <property type="entry name" value="4Fe-4S ferredoxins"/>
    <property type="match status" value="1"/>
</dbReference>